<accession>A0A1G8RKY7</accession>
<gene>
    <name evidence="2" type="ORF">SAMN04488074_101709</name>
</gene>
<keyword evidence="1" id="KW-1133">Transmembrane helix</keyword>
<organism evidence="2 3">
    <name type="scientific">Lentzea albidocapillata subsp. violacea</name>
    <dbReference type="NCBI Taxonomy" id="128104"/>
    <lineage>
        <taxon>Bacteria</taxon>
        <taxon>Bacillati</taxon>
        <taxon>Actinomycetota</taxon>
        <taxon>Actinomycetes</taxon>
        <taxon>Pseudonocardiales</taxon>
        <taxon>Pseudonocardiaceae</taxon>
        <taxon>Lentzea</taxon>
    </lineage>
</organism>
<protein>
    <submittedName>
        <fullName evidence="2">Uncharacterized protein</fullName>
    </submittedName>
</protein>
<reference evidence="3" key="1">
    <citation type="submission" date="2016-10" db="EMBL/GenBank/DDBJ databases">
        <authorList>
            <person name="Varghese N."/>
            <person name="Submissions S."/>
        </authorList>
    </citation>
    <scope>NUCLEOTIDE SEQUENCE [LARGE SCALE GENOMIC DNA]</scope>
    <source>
        <strain evidence="3">DSM 44796</strain>
    </source>
</reference>
<feature type="transmembrane region" description="Helical" evidence="1">
    <location>
        <begin position="90"/>
        <end position="110"/>
    </location>
</feature>
<proteinExistence type="predicted"/>
<evidence type="ECO:0000256" key="1">
    <source>
        <dbReference type="SAM" id="Phobius"/>
    </source>
</evidence>
<keyword evidence="1" id="KW-0472">Membrane</keyword>
<keyword evidence="1" id="KW-0812">Transmembrane</keyword>
<feature type="transmembrane region" description="Helical" evidence="1">
    <location>
        <begin position="253"/>
        <end position="286"/>
    </location>
</feature>
<dbReference type="EMBL" id="FNET01000001">
    <property type="protein sequence ID" value="SDJ17616.1"/>
    <property type="molecule type" value="Genomic_DNA"/>
</dbReference>
<feature type="transmembrane region" description="Helical" evidence="1">
    <location>
        <begin position="122"/>
        <end position="139"/>
    </location>
</feature>
<dbReference type="Proteomes" id="UP000199682">
    <property type="component" value="Unassembled WGS sequence"/>
</dbReference>
<evidence type="ECO:0000313" key="3">
    <source>
        <dbReference type="Proteomes" id="UP000199682"/>
    </source>
</evidence>
<evidence type="ECO:0000313" key="2">
    <source>
        <dbReference type="EMBL" id="SDJ17616.1"/>
    </source>
</evidence>
<dbReference type="AlphaFoldDB" id="A0A1G8RKY7"/>
<name>A0A1G8RKY7_9PSEU</name>
<feature type="transmembrane region" description="Helical" evidence="1">
    <location>
        <begin position="201"/>
        <end position="233"/>
    </location>
</feature>
<sequence>MGGSGMRNLERRYRTLLKVLPRWYRRDREEEMAGIFLAERDDDLDLEHSWPGWGETWAVLGLAVRTHLAAGAGLGSVPAKVLWRGEVVRALGMLGLLLGLFYATAAIASVTVGPGGAYPPDLHWWRLLELGPFVAFGALLNGRRTLAKLAAAGPVLVTVVSMALPHNPLLWGLFQLPSFVTFACLCLGFHRDAPTPSARRLTWWGGGAVALGVLGGVATGVGLISIGLITAVVRVVAFVRGDAVLGRALSLFAVLQLVPLVFLIFADAGIFVLAGGLAVLLALVAVAPVRRRSKAAPQVG</sequence>
<feature type="transmembrane region" description="Helical" evidence="1">
    <location>
        <begin position="146"/>
        <end position="164"/>
    </location>
</feature>